<feature type="compositionally biased region" description="Acidic residues" evidence="1">
    <location>
        <begin position="1937"/>
        <end position="1950"/>
    </location>
</feature>
<evidence type="ECO:0008006" key="7">
    <source>
        <dbReference type="Google" id="ProtNLM"/>
    </source>
</evidence>
<evidence type="ECO:0000259" key="4">
    <source>
        <dbReference type="Pfam" id="PF24082"/>
    </source>
</evidence>
<feature type="compositionally biased region" description="Acidic residues" evidence="1">
    <location>
        <begin position="737"/>
        <end position="754"/>
    </location>
</feature>
<feature type="region of interest" description="Disordered" evidence="1">
    <location>
        <begin position="854"/>
        <end position="894"/>
    </location>
</feature>
<feature type="domain" description="SPEF2 C-terminal" evidence="4">
    <location>
        <begin position="1558"/>
        <end position="1737"/>
    </location>
</feature>
<dbReference type="InterPro" id="IPR052634">
    <property type="entry name" value="Sperm_flagellar-bone_growth"/>
</dbReference>
<dbReference type="GO" id="GO:0005737">
    <property type="term" value="C:cytoplasm"/>
    <property type="evidence" value="ECO:0007669"/>
    <property type="project" value="UniProtKB-ARBA"/>
</dbReference>
<feature type="compositionally biased region" description="Basic and acidic residues" evidence="1">
    <location>
        <begin position="1132"/>
        <end position="1146"/>
    </location>
</feature>
<feature type="compositionally biased region" description="Basic residues" evidence="1">
    <location>
        <begin position="589"/>
        <end position="613"/>
    </location>
</feature>
<dbReference type="EMBL" id="JALNTZ010000007">
    <property type="protein sequence ID" value="KAJ3644772.1"/>
    <property type="molecule type" value="Genomic_DNA"/>
</dbReference>
<sequence>MLLEVIRKWLNQRLQLTFSVSPAYFFEATKDGTLMARILNHYGVITDDEQNQVVESKDPQVMAENYSKHIRQWLQRINFDLSPEEIEEITFGDNSASTSIFYELYMKLDNRRGTIYRPKRHGFKIEKVPKKLPTDLFEVNPLCEPLMKQWDVINWERDHMAALMLKYAQSRSQYHTYVESKKVEELEQAEKKELVEGSLRLLERAKRDYTYEELVLQQREALAMKPFVPSKKEAKKIMRQIKERGKQRAEKNAFRLELQHEFMQEVWKKIDEMEEDNLDKLVCNMLLKQSEHEKEIAEKLLEIRREKEFMIENRKKQDEIDRKKRDEEFVRRLFEEALEERMKFHEERMALIAEHQKLYAEHLRLKVLKHETICKQALDDIVDLALKSDEYKNLYGVEPNKYTLKEWATLFINEQPIFDMIAPAEIKIPPPEDVTEELEEIYRKEIKRQDVLDSQDFDDYVHFRNVWTIEEGFEESMTLMELGMNCLGFAVHKLLLKKYPLQIPVKPELSQEIEVAVCANDVTDPKRIDCLKRLLNIRNIKVIQMEDATDFCIKAYDAELKTEFDDPFPEDEMNLKQLTPKGKEEGKGKGGKKEKKEKKGKKEKGSKKDKKKDKKDASKTKVPVLTFEDKQAQTPRLFPWEKIIFSNKAKLGRIAKQVLAQENVLTDQLLVDMFVEYLLSMPDIKGWVLLNYPNNYEQAALLEQALSGKPVPKQYYDKILNKQSLESVGVDTHEDEKREEEEGEVEEGEDEEWPEMTGYSNETLEQDDETASSSKSTLSGPLTKTSSVKYSVFSTVTVLTDYDLTPQDKVTQLLPDLKDIVYSSEEEGEEETVQAEKKICTCVCNPVKPKLQPRASDARRQTQDTLGAINEEEIGDASETAVGDSEIKVNSQEQGLPQSLREECLCYVLNVQPEDPLATKEEITQTDILGLQQDLGDEPLQRPLAEDVYEEWRLSKIVPNPRPLEKEEYFTALTAFIKITQKSEDDDEEYMIPCFKDFERKDGLEKFYCDQGCYYSLEYEEFTPDTVKCLAKMVVGDYALPAKTSVEIFGEQYKQAMLEDGDHKITMKTKKEKKGKKEKKKAKPSKSDTKQSKEKGSNKGKGSKGKESKSKDSKGEKSKGKGSKSSKSSKTKVGEEEAIGHEDKEVQVPTIEEVEEEELPEPRAGEPDWEYINLPIPEDVELALANLWDNFEQNYVQSFKELFYKKRILLGSIVPFLAKTRETLAEVIAREDPKQYYLREFQKTLNQIDLSLRNDPKTKEELYCRIDEFRDKLLGICDTKMTETEEERRNFVRQNWLFRQFCDMVDNLTVAFQLEIDRLVDTLQFLSDYYTAVITKSLKQGYEFHKELLPRCDCNDDSKSETFNNLFINMESENNEETEFHQKIDVNKNIALAFAESMRPLSVKPIAAMKKLFEAKGKGKKEKKPKKGKKGEGKFELDEDVKENADRIFEEWECALNGEFARLDIRLNVIRNKAFHRFGSVIAWIKKIFLIMFDDIKERYENEVASVYKACQLLRESVEKEVIIRPELTFENDQLVEIQVTLFPETLVIPEPDYSEGTFKIEQLERIVRILCDLAPNGYIMKKTFLLLIQDILYQDDIEEETDTPKLWRNLTTSTLKALLKKLFDAEVYVYWKDFIVCNLMIPFPTKTELMDIRNQFRQFDPDLTERVTRDNFNSITFSFDHREDVRDRLRSIIFRMYQTDENNLNYTAMLLDFCKDKDPVLGFVKALELSLGKFICNDEEVGKKFVEETLESRMLFEQQLKEHEETTELAKRTISLLIDKIIDQVDGPEGFSLEEVETTPNFRYSGILRATIGSQTKSAHSQLSEGKIVSERKFSYARIGFEAADNTQLCYFLPLYLVQIIVEATVGWNSKVEFLPSPSFKERVVEIYEECRNEQFHNVVLAHQFLNNEKLRELLQSTNKFLAHNPVRIVKHILEDPPEEGEKEEEEEVSGQSFGSGTNLEKQSEL</sequence>
<dbReference type="Proteomes" id="UP001168821">
    <property type="component" value="Unassembled WGS sequence"/>
</dbReference>
<feature type="compositionally biased region" description="Polar residues" evidence="1">
    <location>
        <begin position="1951"/>
        <end position="1967"/>
    </location>
</feature>
<dbReference type="InterPro" id="IPR010441">
    <property type="entry name" value="CH_2"/>
</dbReference>
<dbReference type="InterPro" id="IPR036872">
    <property type="entry name" value="CH_dom_sf"/>
</dbReference>
<evidence type="ECO:0000259" key="2">
    <source>
        <dbReference type="Pfam" id="PF06294"/>
    </source>
</evidence>
<evidence type="ECO:0000313" key="6">
    <source>
        <dbReference type="Proteomes" id="UP001168821"/>
    </source>
</evidence>
<dbReference type="Gene3D" id="1.10.418.10">
    <property type="entry name" value="Calponin-like domain"/>
    <property type="match status" value="1"/>
</dbReference>
<feature type="compositionally biased region" description="Basic and acidic residues" evidence="1">
    <location>
        <begin position="1104"/>
        <end position="1119"/>
    </location>
</feature>
<dbReference type="PANTHER" id="PTHR14919">
    <property type="entry name" value="KPL2-RELATED"/>
    <property type="match status" value="1"/>
</dbReference>
<feature type="domain" description="CPC1/SPEF2" evidence="3">
    <location>
        <begin position="286"/>
        <end position="416"/>
    </location>
</feature>
<dbReference type="InterPro" id="IPR056199">
    <property type="entry name" value="SPEF2_C"/>
</dbReference>
<gene>
    <name evidence="5" type="ORF">Zmor_022477</name>
</gene>
<feature type="region of interest" description="Disordered" evidence="1">
    <location>
        <begin position="1936"/>
        <end position="1967"/>
    </location>
</feature>
<reference evidence="5" key="1">
    <citation type="journal article" date="2023" name="G3 (Bethesda)">
        <title>Whole genome assemblies of Zophobas morio and Tenebrio molitor.</title>
        <authorList>
            <person name="Kaur S."/>
            <person name="Stinson S.A."/>
            <person name="diCenzo G.C."/>
        </authorList>
    </citation>
    <scope>NUCLEOTIDE SEQUENCE</scope>
    <source>
        <strain evidence="5">QUZm001</strain>
    </source>
</reference>
<feature type="region of interest" description="Disordered" evidence="1">
    <location>
        <begin position="1064"/>
        <end position="1168"/>
    </location>
</feature>
<dbReference type="Pfam" id="PF22946">
    <property type="entry name" value="SPEF2_D5"/>
    <property type="match status" value="1"/>
</dbReference>
<protein>
    <recommendedName>
        <fullName evidence="7">Sperm flagellar protein 2</fullName>
    </recommendedName>
</protein>
<feature type="compositionally biased region" description="Basic and acidic residues" evidence="1">
    <location>
        <begin position="1085"/>
        <end position="1097"/>
    </location>
</feature>
<proteinExistence type="predicted"/>
<feature type="region of interest" description="Disordered" evidence="1">
    <location>
        <begin position="727"/>
        <end position="756"/>
    </location>
</feature>
<dbReference type="InterPro" id="IPR054517">
    <property type="entry name" value="SPEF2_D5"/>
</dbReference>
<dbReference type="InterPro" id="IPR027417">
    <property type="entry name" value="P-loop_NTPase"/>
</dbReference>
<feature type="compositionally biased region" description="Basic residues" evidence="1">
    <location>
        <begin position="1066"/>
        <end position="1084"/>
    </location>
</feature>
<feature type="region of interest" description="Disordered" evidence="1">
    <location>
        <begin position="567"/>
        <end position="617"/>
    </location>
</feature>
<keyword evidence="6" id="KW-1185">Reference proteome</keyword>
<feature type="compositionally biased region" description="Basic residues" evidence="1">
    <location>
        <begin position="1120"/>
        <end position="1130"/>
    </location>
</feature>
<dbReference type="Pfam" id="PF24082">
    <property type="entry name" value="SPEF2_C"/>
    <property type="match status" value="1"/>
</dbReference>
<name>A0AA38HYN9_9CUCU</name>
<evidence type="ECO:0000259" key="3">
    <source>
        <dbReference type="Pfam" id="PF22946"/>
    </source>
</evidence>
<evidence type="ECO:0000256" key="1">
    <source>
        <dbReference type="SAM" id="MobiDB-lite"/>
    </source>
</evidence>
<organism evidence="5 6">
    <name type="scientific">Zophobas morio</name>
    <dbReference type="NCBI Taxonomy" id="2755281"/>
    <lineage>
        <taxon>Eukaryota</taxon>
        <taxon>Metazoa</taxon>
        <taxon>Ecdysozoa</taxon>
        <taxon>Arthropoda</taxon>
        <taxon>Hexapoda</taxon>
        <taxon>Insecta</taxon>
        <taxon>Pterygota</taxon>
        <taxon>Neoptera</taxon>
        <taxon>Endopterygota</taxon>
        <taxon>Coleoptera</taxon>
        <taxon>Polyphaga</taxon>
        <taxon>Cucujiformia</taxon>
        <taxon>Tenebrionidae</taxon>
        <taxon>Zophobas</taxon>
    </lineage>
</organism>
<accession>A0AA38HYN9</accession>
<comment type="caution">
    <text evidence="5">The sequence shown here is derived from an EMBL/GenBank/DDBJ whole genome shotgun (WGS) entry which is preliminary data.</text>
</comment>
<dbReference type="PANTHER" id="PTHR14919:SF0">
    <property type="entry name" value="SPERM FLAGELLAR PROTEIN 2"/>
    <property type="match status" value="1"/>
</dbReference>
<feature type="domain" description="CH-like" evidence="2">
    <location>
        <begin position="7"/>
        <end position="105"/>
    </location>
</feature>
<evidence type="ECO:0000313" key="5">
    <source>
        <dbReference type="EMBL" id="KAJ3644772.1"/>
    </source>
</evidence>
<dbReference type="Pfam" id="PF06294">
    <property type="entry name" value="CH_2"/>
    <property type="match status" value="1"/>
</dbReference>
<dbReference type="Gene3D" id="3.40.50.300">
    <property type="entry name" value="P-loop containing nucleotide triphosphate hydrolases"/>
    <property type="match status" value="1"/>
</dbReference>